<evidence type="ECO:0000256" key="1">
    <source>
        <dbReference type="SAM" id="MobiDB-lite"/>
    </source>
</evidence>
<evidence type="ECO:0000313" key="2">
    <source>
        <dbReference type="EMBL" id="PBA24851.1"/>
    </source>
</evidence>
<organism evidence="2 3">
    <name type="scientific">Mycobacterium avium</name>
    <dbReference type="NCBI Taxonomy" id="1764"/>
    <lineage>
        <taxon>Bacteria</taxon>
        <taxon>Bacillati</taxon>
        <taxon>Actinomycetota</taxon>
        <taxon>Actinomycetes</taxon>
        <taxon>Mycobacteriales</taxon>
        <taxon>Mycobacteriaceae</taxon>
        <taxon>Mycobacterium</taxon>
        <taxon>Mycobacterium avium complex (MAC)</taxon>
    </lineage>
</organism>
<dbReference type="Proteomes" id="UP000217768">
    <property type="component" value="Unassembled WGS sequence"/>
</dbReference>
<feature type="compositionally biased region" description="Polar residues" evidence="1">
    <location>
        <begin position="17"/>
        <end position="27"/>
    </location>
</feature>
<evidence type="ECO:0000313" key="3">
    <source>
        <dbReference type="Proteomes" id="UP000217768"/>
    </source>
</evidence>
<accession>A0A2A2ZEI2</accession>
<name>A0A2A2ZEI2_MYCAV</name>
<dbReference type="EMBL" id="NSFD01000051">
    <property type="protein sequence ID" value="PBA24851.1"/>
    <property type="molecule type" value="Genomic_DNA"/>
</dbReference>
<sequence>MSTSAATLIAAYGAGSQPRSAKPNSPTVRDAANATSEPPATAAPAQLSQPGPPAQISSATANDTLACTRNATPMLGMCW</sequence>
<reference evidence="2 3" key="1">
    <citation type="submission" date="2017-08" db="EMBL/GenBank/DDBJ databases">
        <title>Phylogenetic analysis of Mycobacterium avium complex whole genomes.</title>
        <authorList>
            <person name="Caverly L.J."/>
            <person name="Spilker T."/>
            <person name="Lipuma J."/>
        </authorList>
    </citation>
    <scope>NUCLEOTIDE SEQUENCE [LARGE SCALE GENOMIC DNA]</scope>
    <source>
        <strain evidence="2 3">FLAC0165</strain>
    </source>
</reference>
<feature type="region of interest" description="Disordered" evidence="1">
    <location>
        <begin position="1"/>
        <end position="63"/>
    </location>
</feature>
<protein>
    <submittedName>
        <fullName evidence="2">Uncharacterized protein</fullName>
    </submittedName>
</protein>
<proteinExistence type="predicted"/>
<dbReference type="AlphaFoldDB" id="A0A2A2ZEI2"/>
<comment type="caution">
    <text evidence="2">The sequence shown here is derived from an EMBL/GenBank/DDBJ whole genome shotgun (WGS) entry which is preliminary data.</text>
</comment>
<gene>
    <name evidence="2" type="ORF">CKJ66_21890</name>
</gene>
<feature type="compositionally biased region" description="Low complexity" evidence="1">
    <location>
        <begin position="31"/>
        <end position="45"/>
    </location>
</feature>